<dbReference type="PANTHER" id="PTHR43827">
    <property type="entry name" value="2,5-DIKETO-D-GLUCONIC ACID REDUCTASE"/>
    <property type="match status" value="1"/>
</dbReference>
<dbReference type="PIRSF" id="PIRSF000097">
    <property type="entry name" value="AKR"/>
    <property type="match status" value="1"/>
</dbReference>
<evidence type="ECO:0000256" key="6">
    <source>
        <dbReference type="PIRSR" id="PIRSR000097-3"/>
    </source>
</evidence>
<dbReference type="EMBL" id="JANVFU010000004">
    <property type="protein sequence ID" value="KAJ3746727.1"/>
    <property type="molecule type" value="Genomic_DNA"/>
</dbReference>
<organism evidence="9 10">
    <name type="scientific">Lentinula detonsa</name>
    <dbReference type="NCBI Taxonomy" id="2804962"/>
    <lineage>
        <taxon>Eukaryota</taxon>
        <taxon>Fungi</taxon>
        <taxon>Dikarya</taxon>
        <taxon>Basidiomycota</taxon>
        <taxon>Agaricomycotina</taxon>
        <taxon>Agaricomycetes</taxon>
        <taxon>Agaricomycetidae</taxon>
        <taxon>Agaricales</taxon>
        <taxon>Marasmiineae</taxon>
        <taxon>Omphalotaceae</taxon>
        <taxon>Lentinula</taxon>
    </lineage>
</organism>
<evidence type="ECO:0000313" key="10">
    <source>
        <dbReference type="Proteomes" id="UP001142393"/>
    </source>
</evidence>
<accession>A0A9W8P4H4</accession>
<dbReference type="GO" id="GO:0016616">
    <property type="term" value="F:oxidoreductase activity, acting on the CH-OH group of donors, NAD or NADP as acceptor"/>
    <property type="evidence" value="ECO:0007669"/>
    <property type="project" value="UniProtKB-ARBA"/>
</dbReference>
<evidence type="ECO:0000256" key="3">
    <source>
        <dbReference type="ARBA" id="ARBA00023002"/>
    </source>
</evidence>
<evidence type="ECO:0000259" key="8">
    <source>
        <dbReference type="Pfam" id="PF00248"/>
    </source>
</evidence>
<dbReference type="InterPro" id="IPR044494">
    <property type="entry name" value="AKR3C2/3"/>
</dbReference>
<keyword evidence="7" id="KW-1133">Transmembrane helix</keyword>
<feature type="active site" description="Proton donor" evidence="4">
    <location>
        <position position="51"/>
    </location>
</feature>
<protein>
    <submittedName>
        <fullName evidence="9">Aldo/keto reductase</fullName>
    </submittedName>
</protein>
<comment type="caution">
    <text evidence="9">The sequence shown here is derived from an EMBL/GenBank/DDBJ whole genome shotgun (WGS) entry which is preliminary data.</text>
</comment>
<dbReference type="GO" id="GO:0016652">
    <property type="term" value="F:oxidoreductase activity, acting on NAD(P)H as acceptor"/>
    <property type="evidence" value="ECO:0007669"/>
    <property type="project" value="InterPro"/>
</dbReference>
<gene>
    <name evidence="9" type="ORF">DFH05DRAFT_1534491</name>
</gene>
<keyword evidence="2" id="KW-0521">NADP</keyword>
<dbReference type="InterPro" id="IPR023210">
    <property type="entry name" value="NADP_OxRdtase_dom"/>
</dbReference>
<reference evidence="9 10" key="1">
    <citation type="journal article" date="2023" name="Proc. Natl. Acad. Sci. U.S.A.">
        <title>A global phylogenomic analysis of the shiitake genus Lentinula.</title>
        <authorList>
            <person name="Sierra-Patev S."/>
            <person name="Min B."/>
            <person name="Naranjo-Ortiz M."/>
            <person name="Looney B."/>
            <person name="Konkel Z."/>
            <person name="Slot J.C."/>
            <person name="Sakamoto Y."/>
            <person name="Steenwyk J.L."/>
            <person name="Rokas A."/>
            <person name="Carro J."/>
            <person name="Camarero S."/>
            <person name="Ferreira P."/>
            <person name="Molpeceres G."/>
            <person name="Ruiz-Duenas F.J."/>
            <person name="Serrano A."/>
            <person name="Henrissat B."/>
            <person name="Drula E."/>
            <person name="Hughes K.W."/>
            <person name="Mata J.L."/>
            <person name="Ishikawa N.K."/>
            <person name="Vargas-Isla R."/>
            <person name="Ushijima S."/>
            <person name="Smith C.A."/>
            <person name="Donoghue J."/>
            <person name="Ahrendt S."/>
            <person name="Andreopoulos W."/>
            <person name="He G."/>
            <person name="LaButti K."/>
            <person name="Lipzen A."/>
            <person name="Ng V."/>
            <person name="Riley R."/>
            <person name="Sandor L."/>
            <person name="Barry K."/>
            <person name="Martinez A.T."/>
            <person name="Xiao Y."/>
            <person name="Gibbons J.G."/>
            <person name="Terashima K."/>
            <person name="Grigoriev I.V."/>
            <person name="Hibbett D."/>
        </authorList>
    </citation>
    <scope>NUCLEOTIDE SEQUENCE [LARGE SCALE GENOMIC DNA]</scope>
    <source>
        <strain evidence="9 10">TFB7810</strain>
    </source>
</reference>
<evidence type="ECO:0000256" key="7">
    <source>
        <dbReference type="SAM" id="Phobius"/>
    </source>
</evidence>
<comment type="similarity">
    <text evidence="1">Belongs to the aldo/keto reductase family.</text>
</comment>
<evidence type="ECO:0000256" key="5">
    <source>
        <dbReference type="PIRSR" id="PIRSR000097-2"/>
    </source>
</evidence>
<dbReference type="SUPFAM" id="SSF51430">
    <property type="entry name" value="NAD(P)-linked oxidoreductase"/>
    <property type="match status" value="1"/>
</dbReference>
<dbReference type="Proteomes" id="UP001142393">
    <property type="component" value="Unassembled WGS sequence"/>
</dbReference>
<keyword evidence="7" id="KW-0472">Membrane</keyword>
<evidence type="ECO:0000256" key="4">
    <source>
        <dbReference type="PIRSR" id="PIRSR000097-1"/>
    </source>
</evidence>
<dbReference type="Pfam" id="PF00248">
    <property type="entry name" value="Aldo_ket_red"/>
    <property type="match status" value="1"/>
</dbReference>
<dbReference type="InterPro" id="IPR036812">
    <property type="entry name" value="NAD(P)_OxRdtase_dom_sf"/>
</dbReference>
<evidence type="ECO:0000313" key="9">
    <source>
        <dbReference type="EMBL" id="KAJ3746727.1"/>
    </source>
</evidence>
<keyword evidence="3" id="KW-0560">Oxidoreductase</keyword>
<feature type="binding site" evidence="5">
    <location>
        <position position="105"/>
    </location>
    <ligand>
        <name>substrate</name>
    </ligand>
</feature>
<name>A0A9W8P4H4_9AGAR</name>
<dbReference type="InterPro" id="IPR020471">
    <property type="entry name" value="AKR"/>
</dbReference>
<feature type="transmembrane region" description="Helical" evidence="7">
    <location>
        <begin position="285"/>
        <end position="307"/>
    </location>
</feature>
<keyword evidence="7" id="KW-0812">Transmembrane</keyword>
<proteinExistence type="inferred from homology"/>
<dbReference type="Gene3D" id="3.20.20.100">
    <property type="entry name" value="NADP-dependent oxidoreductase domain"/>
    <property type="match status" value="1"/>
</dbReference>
<feature type="domain" description="NADP-dependent oxidoreductase" evidence="8">
    <location>
        <begin position="23"/>
        <end position="263"/>
    </location>
</feature>
<feature type="site" description="Lowers pKa of active site Tyr" evidence="6">
    <location>
        <position position="76"/>
    </location>
</feature>
<evidence type="ECO:0000256" key="2">
    <source>
        <dbReference type="ARBA" id="ARBA00022857"/>
    </source>
</evidence>
<sequence>MPLEPISLNDGNKIPAIAYGTGSKMKFHDITQYIEQAIEMGFSHIDTAVFYQTEKYVGKAIKESGLARSELFITTKYPREVPIQKSVKESLANLGLQYLDLYLIHQPQFIPDLVEAWKEFEKVQQDGLVKSIGISNVLNVQQLEHLIKVSKVTPAVNQIELHPYNYHKMKSIMDTCSKHNIVVEAYSSLAPITTYPGGPVDAPLRAAAHRIGATPTQVIFLWVRAKGAVIVTTTTSEAHMAEYLAVAELPALTDEEVASIDAAGAKGPPSGIVTRLRLMNTKEKLLGVVAGTMFMVYGAFGLGRLMYPY</sequence>
<dbReference type="CDD" id="cd19120">
    <property type="entry name" value="AKR_AKR3C2-3"/>
    <property type="match status" value="1"/>
</dbReference>
<dbReference type="PRINTS" id="PR00069">
    <property type="entry name" value="ALDKETRDTASE"/>
</dbReference>
<dbReference type="PANTHER" id="PTHR43827:SF3">
    <property type="entry name" value="NADP-DEPENDENT OXIDOREDUCTASE DOMAIN-CONTAINING PROTEIN"/>
    <property type="match status" value="1"/>
</dbReference>
<evidence type="ECO:0000256" key="1">
    <source>
        <dbReference type="ARBA" id="ARBA00007905"/>
    </source>
</evidence>
<dbReference type="FunFam" id="3.20.20.100:FF:000002">
    <property type="entry name" value="2,5-diketo-D-gluconic acid reductase A"/>
    <property type="match status" value="1"/>
</dbReference>
<dbReference type="AlphaFoldDB" id="A0A9W8P4H4"/>
<keyword evidence="10" id="KW-1185">Reference proteome</keyword>